<dbReference type="EMBL" id="KE525323">
    <property type="protein sequence ID" value="KFB46883.1"/>
    <property type="molecule type" value="Genomic_DNA"/>
</dbReference>
<name>A0A084W9I9_ANOSI</name>
<dbReference type="Proteomes" id="UP000030765">
    <property type="component" value="Unassembled WGS sequence"/>
</dbReference>
<organism evidence="2">
    <name type="scientific">Anopheles sinensis</name>
    <name type="common">Mosquito</name>
    <dbReference type="NCBI Taxonomy" id="74873"/>
    <lineage>
        <taxon>Eukaryota</taxon>
        <taxon>Metazoa</taxon>
        <taxon>Ecdysozoa</taxon>
        <taxon>Arthropoda</taxon>
        <taxon>Hexapoda</taxon>
        <taxon>Insecta</taxon>
        <taxon>Pterygota</taxon>
        <taxon>Neoptera</taxon>
        <taxon>Endopterygota</taxon>
        <taxon>Diptera</taxon>
        <taxon>Nematocera</taxon>
        <taxon>Culicoidea</taxon>
        <taxon>Culicidae</taxon>
        <taxon>Anophelinae</taxon>
        <taxon>Anopheles</taxon>
    </lineage>
</organism>
<evidence type="ECO:0000256" key="1">
    <source>
        <dbReference type="SAM" id="MobiDB-lite"/>
    </source>
</evidence>
<evidence type="ECO:0000313" key="3">
    <source>
        <dbReference type="EnsemblMetazoa" id="ASIC014889-PA"/>
    </source>
</evidence>
<keyword evidence="2" id="KW-0969">Cilium</keyword>
<evidence type="ECO:0000313" key="2">
    <source>
        <dbReference type="EMBL" id="KFB46883.1"/>
    </source>
</evidence>
<dbReference type="AlphaFoldDB" id="A0A084W9I9"/>
<evidence type="ECO:0000313" key="4">
    <source>
        <dbReference type="Proteomes" id="UP000030765"/>
    </source>
</evidence>
<gene>
    <name evidence="2" type="ORF">ZHAS_00014889</name>
</gene>
<accession>A0A084W9I9</accession>
<reference evidence="2 4" key="1">
    <citation type="journal article" date="2014" name="BMC Genomics">
        <title>Genome sequence of Anopheles sinensis provides insight into genetics basis of mosquito competence for malaria parasites.</title>
        <authorList>
            <person name="Zhou D."/>
            <person name="Zhang D."/>
            <person name="Ding G."/>
            <person name="Shi L."/>
            <person name="Hou Q."/>
            <person name="Ye Y."/>
            <person name="Xu Y."/>
            <person name="Zhou H."/>
            <person name="Xiong C."/>
            <person name="Li S."/>
            <person name="Yu J."/>
            <person name="Hong S."/>
            <person name="Yu X."/>
            <person name="Zou P."/>
            <person name="Chen C."/>
            <person name="Chang X."/>
            <person name="Wang W."/>
            <person name="Lv Y."/>
            <person name="Sun Y."/>
            <person name="Ma L."/>
            <person name="Shen B."/>
            <person name="Zhu C."/>
        </authorList>
    </citation>
    <scope>NUCLEOTIDE SEQUENCE [LARGE SCALE GENOMIC DNA]</scope>
</reference>
<reference evidence="3" key="2">
    <citation type="submission" date="2020-05" db="UniProtKB">
        <authorList>
            <consortium name="EnsemblMetazoa"/>
        </authorList>
    </citation>
    <scope>IDENTIFICATION</scope>
</reference>
<dbReference type="EMBL" id="ATLV01021821">
    <property type="status" value="NOT_ANNOTATED_CDS"/>
    <property type="molecule type" value="Genomic_DNA"/>
</dbReference>
<protein>
    <submittedName>
        <fullName evidence="2 3">Flagellar biosynthesis protein FliP</fullName>
    </submittedName>
</protein>
<dbReference type="EnsemblMetazoa" id="ASIC014889-RA">
    <property type="protein sequence ID" value="ASIC014889-PA"/>
    <property type="gene ID" value="ASIC014889"/>
</dbReference>
<dbReference type="VEuPathDB" id="VectorBase:ASIC014889"/>
<keyword evidence="4" id="KW-1185">Reference proteome</keyword>
<sequence length="129" mass="13995">MIGGEMGLLLLRNRSSYGGAARISPLSPTSHPQPLFDFAWRRETLKGCGDGGVDFEGGFPSRRFPRRPPVPTEVGAVSESRDSETAQRANGIMFIGAVWECEHTDTVLQDIPTNAACEAHVRSKTPPLT</sequence>
<feature type="region of interest" description="Disordered" evidence="1">
    <location>
        <begin position="56"/>
        <end position="85"/>
    </location>
</feature>
<keyword evidence="2" id="KW-0966">Cell projection</keyword>
<proteinExistence type="predicted"/>
<keyword evidence="2" id="KW-0282">Flagellum</keyword>